<dbReference type="InterPro" id="IPR001584">
    <property type="entry name" value="Integrase_cat-core"/>
</dbReference>
<sequence>MHLNLDQSPFFRALGLAWRPDIDAFTFTPQIHHTRDNFTKRKVLSQTAQLFDPLGWLSPITIRAKIFMQELWALGFDWDEPLSASLSSRWIGFLQDLQGISAITIPRWIGSSSASLGIEIHGFADASRTPVHLASRIIVLRNDHRSSSSVDAPRRSATHSRYNPTAVLDPGRKSTDPHVHTSLRSLCASSHHPQQPTDGPTPSVSSLWHSGVDYAGPFSIRASRGREAKSCKGYIVIFICFTTSAVHLELVSDYTTEAFIAAYKRFTSRRGICAPIASDCGTNLVGADSELRRLLAASSKEFAEIANVLASHGTQWRFNPPSTPYFGGKWEAGVKSVKFHLKRVIEEATQTFEQFATFLTQVEATLNSRPLCAISDDPRDPSALTPGHFLVGSALKTIPEPSLIEVPVQRLSHWQHSRQMLEHFWKRWSTEYLQFFQNLSKWQTHHGNIKIGSIVLVKNENLPPSVWPLAKVIEAHPKTNGLVRVVTVKTKSSVLKRPIV</sequence>
<evidence type="ECO:0000256" key="1">
    <source>
        <dbReference type="SAM" id="MobiDB-lite"/>
    </source>
</evidence>
<dbReference type="GeneID" id="124295055"/>
<dbReference type="SUPFAM" id="SSF53098">
    <property type="entry name" value="Ribonuclease H-like"/>
    <property type="match status" value="1"/>
</dbReference>
<proteinExistence type="predicted"/>
<dbReference type="Pfam" id="PF05380">
    <property type="entry name" value="Peptidase_A17"/>
    <property type="match status" value="1"/>
</dbReference>
<organism evidence="3 4">
    <name type="scientific">Neodiprion lecontei</name>
    <name type="common">Redheaded pine sawfly</name>
    <dbReference type="NCBI Taxonomy" id="441921"/>
    <lineage>
        <taxon>Eukaryota</taxon>
        <taxon>Metazoa</taxon>
        <taxon>Ecdysozoa</taxon>
        <taxon>Arthropoda</taxon>
        <taxon>Hexapoda</taxon>
        <taxon>Insecta</taxon>
        <taxon>Pterygota</taxon>
        <taxon>Neoptera</taxon>
        <taxon>Endopterygota</taxon>
        <taxon>Hymenoptera</taxon>
        <taxon>Tenthredinoidea</taxon>
        <taxon>Diprionidae</taxon>
        <taxon>Diprioninae</taxon>
        <taxon>Neodiprion</taxon>
    </lineage>
</organism>
<feature type="domain" description="Integrase catalytic" evidence="2">
    <location>
        <begin position="198"/>
        <end position="394"/>
    </location>
</feature>
<dbReference type="Proteomes" id="UP000829291">
    <property type="component" value="Chromosome 6"/>
</dbReference>
<evidence type="ECO:0000313" key="4">
    <source>
        <dbReference type="RefSeq" id="XP_046599170.1"/>
    </source>
</evidence>
<reference evidence="4" key="1">
    <citation type="submission" date="2025-08" db="UniProtKB">
        <authorList>
            <consortium name="RefSeq"/>
        </authorList>
    </citation>
    <scope>IDENTIFICATION</scope>
    <source>
        <tissue evidence="4">Thorax and Abdomen</tissue>
    </source>
</reference>
<accession>A0ABM3GFZ9</accession>
<name>A0ABM3GFZ9_NEOLC</name>
<dbReference type="InterPro" id="IPR036397">
    <property type="entry name" value="RNaseH_sf"/>
</dbReference>
<feature type="region of interest" description="Disordered" evidence="1">
    <location>
        <begin position="147"/>
        <end position="179"/>
    </location>
</feature>
<dbReference type="Pfam" id="PF18701">
    <property type="entry name" value="DUF5641"/>
    <property type="match status" value="1"/>
</dbReference>
<keyword evidence="3" id="KW-1185">Reference proteome</keyword>
<dbReference type="PANTHER" id="PTHR47331">
    <property type="entry name" value="PHD-TYPE DOMAIN-CONTAINING PROTEIN"/>
    <property type="match status" value="1"/>
</dbReference>
<gene>
    <name evidence="4" type="primary">LOC124295055</name>
</gene>
<feature type="compositionally biased region" description="Basic and acidic residues" evidence="1">
    <location>
        <begin position="170"/>
        <end position="179"/>
    </location>
</feature>
<evidence type="ECO:0000259" key="2">
    <source>
        <dbReference type="PROSITE" id="PS50994"/>
    </source>
</evidence>
<dbReference type="PROSITE" id="PS50994">
    <property type="entry name" value="INTEGRASE"/>
    <property type="match status" value="1"/>
</dbReference>
<dbReference type="Gene3D" id="3.30.420.10">
    <property type="entry name" value="Ribonuclease H-like superfamily/Ribonuclease H"/>
    <property type="match status" value="1"/>
</dbReference>
<dbReference type="RefSeq" id="XP_046599170.1">
    <property type="nucleotide sequence ID" value="XM_046743214.1"/>
</dbReference>
<dbReference type="InterPro" id="IPR012337">
    <property type="entry name" value="RNaseH-like_sf"/>
</dbReference>
<protein>
    <submittedName>
        <fullName evidence="4">Uncharacterized protein LOC124295055</fullName>
    </submittedName>
</protein>
<dbReference type="InterPro" id="IPR008042">
    <property type="entry name" value="Retrotrans_Pao"/>
</dbReference>
<dbReference type="InterPro" id="IPR040676">
    <property type="entry name" value="DUF5641"/>
</dbReference>
<evidence type="ECO:0000313" key="3">
    <source>
        <dbReference type="Proteomes" id="UP000829291"/>
    </source>
</evidence>